<dbReference type="SUPFAM" id="SSF53756">
    <property type="entry name" value="UDP-Glycosyltransferase/glycogen phosphorylase"/>
    <property type="match status" value="1"/>
</dbReference>
<reference evidence="4" key="1">
    <citation type="submission" date="2019-12" db="EMBL/GenBank/DDBJ databases">
        <title>Complete genome of Terracaulis silvestris 0127_4.</title>
        <authorList>
            <person name="Vieira S."/>
            <person name="Riedel T."/>
            <person name="Sproer C."/>
            <person name="Pascual J."/>
            <person name="Boedeker C."/>
            <person name="Overmann J."/>
        </authorList>
    </citation>
    <scope>NUCLEOTIDE SEQUENCE [LARGE SCALE GENOMIC DNA]</scope>
    <source>
        <strain evidence="4">0127_4</strain>
    </source>
</reference>
<dbReference type="RefSeq" id="WP_228445843.1">
    <property type="nucleotide sequence ID" value="NZ_CP047045.1"/>
</dbReference>
<dbReference type="EMBL" id="CP047045">
    <property type="protein sequence ID" value="QGZ94045.1"/>
    <property type="molecule type" value="Genomic_DNA"/>
</dbReference>
<keyword evidence="3" id="KW-0328">Glycosyltransferase</keyword>
<dbReference type="GO" id="GO:0016757">
    <property type="term" value="F:glycosyltransferase activity"/>
    <property type="evidence" value="ECO:0007669"/>
    <property type="project" value="UniProtKB-KW"/>
</dbReference>
<keyword evidence="4" id="KW-1185">Reference proteome</keyword>
<sequence length="371" mass="39955">MRRRVLFLINSLEGGGAERVMSTLLRHSAAERDGYDILLGLLDDLPAAYSVPDWVDVRQLDGRRSFLSSVMSVRRLVADVRPHATLSFLTRSNMANVLNARAPCVISERANTSAHFPAGPRGALSRAMVRAVYPRATRVIAVSEGVAEDLRDNFGVRADRMVAIPNPVDANAIRAKAAEPSAIGVDGPYILAAGRLVKSKNFSMLIRAFASTDSDWTLVIAGEGPEREALTRLAAECGAAKRILLPGFVTNPYPLMRAADVFVLSSNAEGFPNALVEAMALGIPVIATNCASGPSEILAEGPRAQIGGLTLARHGILVDPNAVEQMSEAISRMRDPDVRRTYGAKAAVRAQVYSPESVKDRYWAVIREVLA</sequence>
<dbReference type="Proteomes" id="UP000431269">
    <property type="component" value="Chromosome"/>
</dbReference>
<protein>
    <submittedName>
        <fullName evidence="3">Protein glycosylation J</fullName>
        <ecNumber evidence="3">2.4.1.291</ecNumber>
    </submittedName>
</protein>
<accession>A0A6I6MGZ4</accession>
<dbReference type="EC" id="2.4.1.291" evidence="3"/>
<organism evidence="3 4">
    <name type="scientific">Terricaulis silvestris</name>
    <dbReference type="NCBI Taxonomy" id="2686094"/>
    <lineage>
        <taxon>Bacteria</taxon>
        <taxon>Pseudomonadati</taxon>
        <taxon>Pseudomonadota</taxon>
        <taxon>Alphaproteobacteria</taxon>
        <taxon>Caulobacterales</taxon>
        <taxon>Caulobacteraceae</taxon>
        <taxon>Terricaulis</taxon>
    </lineage>
</organism>
<keyword evidence="3" id="KW-0808">Transferase</keyword>
<dbReference type="CDD" id="cd03811">
    <property type="entry name" value="GT4_GT28_WabH-like"/>
    <property type="match status" value="1"/>
</dbReference>
<feature type="domain" description="Glycosyltransferase subfamily 4-like N-terminal" evidence="2">
    <location>
        <begin position="15"/>
        <end position="170"/>
    </location>
</feature>
<dbReference type="InterPro" id="IPR028098">
    <property type="entry name" value="Glyco_trans_4-like_N"/>
</dbReference>
<dbReference type="Pfam" id="PF00534">
    <property type="entry name" value="Glycos_transf_1"/>
    <property type="match status" value="1"/>
</dbReference>
<dbReference type="Gene3D" id="3.40.50.2000">
    <property type="entry name" value="Glycogen Phosphorylase B"/>
    <property type="match status" value="2"/>
</dbReference>
<dbReference type="AlphaFoldDB" id="A0A6I6MGZ4"/>
<evidence type="ECO:0000313" key="3">
    <source>
        <dbReference type="EMBL" id="QGZ94045.1"/>
    </source>
</evidence>
<feature type="domain" description="Glycosyl transferase family 1" evidence="1">
    <location>
        <begin position="179"/>
        <end position="336"/>
    </location>
</feature>
<gene>
    <name evidence="3" type="primary">pglJ</name>
    <name evidence="3" type="ORF">DSM104635_00861</name>
</gene>
<evidence type="ECO:0000259" key="2">
    <source>
        <dbReference type="Pfam" id="PF13439"/>
    </source>
</evidence>
<name>A0A6I6MGZ4_9CAUL</name>
<dbReference type="InterPro" id="IPR001296">
    <property type="entry name" value="Glyco_trans_1"/>
</dbReference>
<dbReference type="KEGG" id="tsv:DSM104635_00861"/>
<dbReference type="PANTHER" id="PTHR12526">
    <property type="entry name" value="GLYCOSYLTRANSFERASE"/>
    <property type="match status" value="1"/>
</dbReference>
<evidence type="ECO:0000313" key="4">
    <source>
        <dbReference type="Proteomes" id="UP000431269"/>
    </source>
</evidence>
<evidence type="ECO:0000259" key="1">
    <source>
        <dbReference type="Pfam" id="PF00534"/>
    </source>
</evidence>
<proteinExistence type="predicted"/>
<dbReference type="Pfam" id="PF13439">
    <property type="entry name" value="Glyco_transf_4"/>
    <property type="match status" value="1"/>
</dbReference>